<proteinExistence type="predicted"/>
<reference evidence="1" key="3">
    <citation type="submission" date="2022-06" db="UniProtKB">
        <authorList>
            <consortium name="EnsemblPlants"/>
        </authorList>
    </citation>
    <scope>IDENTIFICATION</scope>
</reference>
<evidence type="ECO:0000313" key="2">
    <source>
        <dbReference type="Proteomes" id="UP000015106"/>
    </source>
</evidence>
<reference evidence="2" key="1">
    <citation type="journal article" date="2013" name="Nature">
        <title>Draft genome of the wheat A-genome progenitor Triticum urartu.</title>
        <authorList>
            <person name="Ling H.Q."/>
            <person name="Zhao S."/>
            <person name="Liu D."/>
            <person name="Wang J."/>
            <person name="Sun H."/>
            <person name="Zhang C."/>
            <person name="Fan H."/>
            <person name="Li D."/>
            <person name="Dong L."/>
            <person name="Tao Y."/>
            <person name="Gao C."/>
            <person name="Wu H."/>
            <person name="Li Y."/>
            <person name="Cui Y."/>
            <person name="Guo X."/>
            <person name="Zheng S."/>
            <person name="Wang B."/>
            <person name="Yu K."/>
            <person name="Liang Q."/>
            <person name="Yang W."/>
            <person name="Lou X."/>
            <person name="Chen J."/>
            <person name="Feng M."/>
            <person name="Jian J."/>
            <person name="Zhang X."/>
            <person name="Luo G."/>
            <person name="Jiang Y."/>
            <person name="Liu J."/>
            <person name="Wang Z."/>
            <person name="Sha Y."/>
            <person name="Zhang B."/>
            <person name="Wu H."/>
            <person name="Tang D."/>
            <person name="Shen Q."/>
            <person name="Xue P."/>
            <person name="Zou S."/>
            <person name="Wang X."/>
            <person name="Liu X."/>
            <person name="Wang F."/>
            <person name="Yang Y."/>
            <person name="An X."/>
            <person name="Dong Z."/>
            <person name="Zhang K."/>
            <person name="Zhang X."/>
            <person name="Luo M.C."/>
            <person name="Dvorak J."/>
            <person name="Tong Y."/>
            <person name="Wang J."/>
            <person name="Yang H."/>
            <person name="Li Z."/>
            <person name="Wang D."/>
            <person name="Zhang A."/>
            <person name="Wang J."/>
        </authorList>
    </citation>
    <scope>NUCLEOTIDE SEQUENCE</scope>
    <source>
        <strain evidence="2">cv. G1812</strain>
    </source>
</reference>
<dbReference type="EnsemblPlants" id="TuG1812G0600002500.01.T01">
    <property type="protein sequence ID" value="TuG1812G0600002500.01.T01.cds326647"/>
    <property type="gene ID" value="TuG1812G0600002500.01"/>
</dbReference>
<name>A0A8R7QPS5_TRIUA</name>
<sequence>MSMTPSHQDRLQDWWTSRRKQIQKEERKGFDSFVTLISWTLRKQRNNRVFHSGNICSVLATVEPIFAKIRQWALAGGGGVHRYCE</sequence>
<dbReference type="Proteomes" id="UP000015106">
    <property type="component" value="Chromosome 6"/>
</dbReference>
<dbReference type="Gramene" id="TuG1812G0600002500.01.T01">
    <property type="protein sequence ID" value="TuG1812G0600002500.01.T01.cds326647"/>
    <property type="gene ID" value="TuG1812G0600002500.01"/>
</dbReference>
<evidence type="ECO:0000313" key="1">
    <source>
        <dbReference type="EnsemblPlants" id="TuG1812G0600002500.01.T01.cds326647"/>
    </source>
</evidence>
<protein>
    <submittedName>
        <fullName evidence="1">Uncharacterized protein</fullName>
    </submittedName>
</protein>
<reference evidence="1" key="2">
    <citation type="submission" date="2018-03" db="EMBL/GenBank/DDBJ databases">
        <title>The Triticum urartu genome reveals the dynamic nature of wheat genome evolution.</title>
        <authorList>
            <person name="Ling H."/>
            <person name="Ma B."/>
            <person name="Shi X."/>
            <person name="Liu H."/>
            <person name="Dong L."/>
            <person name="Sun H."/>
            <person name="Cao Y."/>
            <person name="Gao Q."/>
            <person name="Zheng S."/>
            <person name="Li Y."/>
            <person name="Yu Y."/>
            <person name="Du H."/>
            <person name="Qi M."/>
            <person name="Li Y."/>
            <person name="Yu H."/>
            <person name="Cui Y."/>
            <person name="Wang N."/>
            <person name="Chen C."/>
            <person name="Wu H."/>
            <person name="Zhao Y."/>
            <person name="Zhang J."/>
            <person name="Li Y."/>
            <person name="Zhou W."/>
            <person name="Zhang B."/>
            <person name="Hu W."/>
            <person name="Eijk M."/>
            <person name="Tang J."/>
            <person name="Witsenboer H."/>
            <person name="Zhao S."/>
            <person name="Li Z."/>
            <person name="Zhang A."/>
            <person name="Wang D."/>
            <person name="Liang C."/>
        </authorList>
    </citation>
    <scope>NUCLEOTIDE SEQUENCE [LARGE SCALE GENOMIC DNA]</scope>
    <source>
        <strain evidence="1">cv. G1812</strain>
    </source>
</reference>
<accession>A0A8R7QPS5</accession>
<keyword evidence="2" id="KW-1185">Reference proteome</keyword>
<dbReference type="AlphaFoldDB" id="A0A8R7QPS5"/>
<organism evidence="1 2">
    <name type="scientific">Triticum urartu</name>
    <name type="common">Red wild einkorn</name>
    <name type="synonym">Crithodium urartu</name>
    <dbReference type="NCBI Taxonomy" id="4572"/>
    <lineage>
        <taxon>Eukaryota</taxon>
        <taxon>Viridiplantae</taxon>
        <taxon>Streptophyta</taxon>
        <taxon>Embryophyta</taxon>
        <taxon>Tracheophyta</taxon>
        <taxon>Spermatophyta</taxon>
        <taxon>Magnoliopsida</taxon>
        <taxon>Liliopsida</taxon>
        <taxon>Poales</taxon>
        <taxon>Poaceae</taxon>
        <taxon>BOP clade</taxon>
        <taxon>Pooideae</taxon>
        <taxon>Triticodae</taxon>
        <taxon>Triticeae</taxon>
        <taxon>Triticinae</taxon>
        <taxon>Triticum</taxon>
    </lineage>
</organism>